<feature type="compositionally biased region" description="Low complexity" evidence="3">
    <location>
        <begin position="38"/>
        <end position="59"/>
    </location>
</feature>
<comment type="caution">
    <text evidence="5">The sequence shown here is derived from an EMBL/GenBank/DDBJ whole genome shotgun (WGS) entry which is preliminary data.</text>
</comment>
<comment type="similarity">
    <text evidence="1">Belongs to the bacterial solute-binding protein 1 family.</text>
</comment>
<dbReference type="SUPFAM" id="SSF53850">
    <property type="entry name" value="Periplasmic binding protein-like II"/>
    <property type="match status" value="1"/>
</dbReference>
<name>A0A3D9KM31_9BACL</name>
<keyword evidence="2" id="KW-0813">Transport</keyword>
<dbReference type="AlphaFoldDB" id="A0A3D9KM31"/>
<gene>
    <name evidence="5" type="ORF">DFP98_10277</name>
</gene>
<dbReference type="InterPro" id="IPR006059">
    <property type="entry name" value="SBP"/>
</dbReference>
<dbReference type="Pfam" id="PF01547">
    <property type="entry name" value="SBP_bac_1"/>
    <property type="match status" value="1"/>
</dbReference>
<evidence type="ECO:0000313" key="6">
    <source>
        <dbReference type="Proteomes" id="UP000256977"/>
    </source>
</evidence>
<evidence type="ECO:0000256" key="3">
    <source>
        <dbReference type="SAM" id="MobiDB-lite"/>
    </source>
</evidence>
<dbReference type="RefSeq" id="WP_181917447.1">
    <property type="nucleotide sequence ID" value="NZ_QRDZ01000002.1"/>
</dbReference>
<sequence length="462" mass="50929">MTWLSAKLKKSASIVLATTLIAGLAAGCSDSDNGKGGSATPSPETSPSASPSPSSPGSSGDKITIRFAYNWTGADPKASYFEGKLKEYEAKHPEISFKFEATPGEEHRTKIKVDTTAGNLPDIFTYWLGPVNLKPLVDANEILDMDEYLSKSDTVKKEQYTDIAWSFFDIGGKKYGLPLEAFKGFFMANRELFQKYNLEYPKTYDELTQVAKVFNDNGIVPFSMGSKNGQPSHLFFSYLAYQFQNGFDDAQKIPQTYQYDTDAVRKAAQAVAQMKADGIFPSDTVANGDWGPQLSLYNEEKAAMVYEFPWMIGNVKQEIVDKTDLIDFPALEGSVVDPSSYTIGAVAMGLLINRKSFEDPAKQQALVDFADFINSDEVLGEVAKGGLFPAKQMELDPSTLSPLYAKAMEFTKNQNVWPHHESYVPDSNAYSVILSSLDELFAGFVSPEDYVSKTQKALDKAK</sequence>
<dbReference type="InterPro" id="IPR050490">
    <property type="entry name" value="Bact_solute-bd_prot1"/>
</dbReference>
<dbReference type="PANTHER" id="PTHR43649:SF29">
    <property type="entry name" value="OSMOPROTECTIVE COMPOUNDS-BINDING PROTEIN GGTB"/>
    <property type="match status" value="1"/>
</dbReference>
<protein>
    <submittedName>
        <fullName evidence="5">ABC-type glycerol-3-phosphate transport system substrate-binding protein</fullName>
    </submittedName>
</protein>
<evidence type="ECO:0000256" key="1">
    <source>
        <dbReference type="ARBA" id="ARBA00008520"/>
    </source>
</evidence>
<feature type="region of interest" description="Disordered" evidence="3">
    <location>
        <begin position="30"/>
        <end position="59"/>
    </location>
</feature>
<evidence type="ECO:0000256" key="4">
    <source>
        <dbReference type="SAM" id="SignalP"/>
    </source>
</evidence>
<dbReference type="Gene3D" id="3.40.190.10">
    <property type="entry name" value="Periplasmic binding protein-like II"/>
    <property type="match status" value="2"/>
</dbReference>
<dbReference type="Proteomes" id="UP000256977">
    <property type="component" value="Unassembled WGS sequence"/>
</dbReference>
<keyword evidence="6" id="KW-1185">Reference proteome</keyword>
<evidence type="ECO:0000313" key="5">
    <source>
        <dbReference type="EMBL" id="RED87599.1"/>
    </source>
</evidence>
<organism evidence="5 6">
    <name type="scientific">Cohnella phaseoli</name>
    <dbReference type="NCBI Taxonomy" id="456490"/>
    <lineage>
        <taxon>Bacteria</taxon>
        <taxon>Bacillati</taxon>
        <taxon>Bacillota</taxon>
        <taxon>Bacilli</taxon>
        <taxon>Bacillales</taxon>
        <taxon>Paenibacillaceae</taxon>
        <taxon>Cohnella</taxon>
    </lineage>
</organism>
<proteinExistence type="inferred from homology"/>
<keyword evidence="4" id="KW-0732">Signal</keyword>
<evidence type="ECO:0000256" key="2">
    <source>
        <dbReference type="ARBA" id="ARBA00022448"/>
    </source>
</evidence>
<accession>A0A3D9KM31</accession>
<feature type="chain" id="PRO_5039213490" evidence="4">
    <location>
        <begin position="26"/>
        <end position="462"/>
    </location>
</feature>
<reference evidence="5 6" key="1">
    <citation type="submission" date="2018-07" db="EMBL/GenBank/DDBJ databases">
        <title>Genomic Encyclopedia of Type Strains, Phase III (KMG-III): the genomes of soil and plant-associated and newly described type strains.</title>
        <authorList>
            <person name="Whitman W."/>
        </authorList>
    </citation>
    <scope>NUCLEOTIDE SEQUENCE [LARGE SCALE GENOMIC DNA]</scope>
    <source>
        <strain evidence="5 6">CECT 7287</strain>
    </source>
</reference>
<feature type="signal peptide" evidence="4">
    <location>
        <begin position="1"/>
        <end position="25"/>
    </location>
</feature>
<dbReference type="EMBL" id="QRDZ01000002">
    <property type="protein sequence ID" value="RED87599.1"/>
    <property type="molecule type" value="Genomic_DNA"/>
</dbReference>
<dbReference type="PROSITE" id="PS51257">
    <property type="entry name" value="PROKAR_LIPOPROTEIN"/>
    <property type="match status" value="1"/>
</dbReference>
<dbReference type="PANTHER" id="PTHR43649">
    <property type="entry name" value="ARABINOSE-BINDING PROTEIN-RELATED"/>
    <property type="match status" value="1"/>
</dbReference>